<dbReference type="GO" id="GO:0000287">
    <property type="term" value="F:magnesium ion binding"/>
    <property type="evidence" value="ECO:0007669"/>
    <property type="project" value="UniProtKB-ARBA"/>
</dbReference>
<evidence type="ECO:0000256" key="3">
    <source>
        <dbReference type="ARBA" id="ARBA00012513"/>
    </source>
</evidence>
<dbReference type="InterPro" id="IPR000719">
    <property type="entry name" value="Prot_kinase_dom"/>
</dbReference>
<evidence type="ECO:0000256" key="7">
    <source>
        <dbReference type="ARBA" id="ARBA00022679"/>
    </source>
</evidence>
<comment type="catalytic activity">
    <reaction evidence="17">
        <text>L-seryl-[protein] + ATP = O-phospho-L-seryl-[protein] + ADP + H(+)</text>
        <dbReference type="Rhea" id="RHEA:17989"/>
        <dbReference type="Rhea" id="RHEA-COMP:9863"/>
        <dbReference type="Rhea" id="RHEA-COMP:11604"/>
        <dbReference type="ChEBI" id="CHEBI:15378"/>
        <dbReference type="ChEBI" id="CHEBI:29999"/>
        <dbReference type="ChEBI" id="CHEBI:30616"/>
        <dbReference type="ChEBI" id="CHEBI:83421"/>
        <dbReference type="ChEBI" id="CHEBI:456216"/>
        <dbReference type="EC" id="2.7.11.1"/>
    </reaction>
</comment>
<evidence type="ECO:0000259" key="19">
    <source>
        <dbReference type="PROSITE" id="PS50011"/>
    </source>
</evidence>
<evidence type="ECO:0000256" key="4">
    <source>
        <dbReference type="ARBA" id="ARBA00022473"/>
    </source>
</evidence>
<evidence type="ECO:0000256" key="9">
    <source>
        <dbReference type="ARBA" id="ARBA00022741"/>
    </source>
</evidence>
<evidence type="ECO:0000256" key="18">
    <source>
        <dbReference type="SAM" id="Phobius"/>
    </source>
</evidence>
<keyword evidence="7" id="KW-0808">Transferase</keyword>
<dbReference type="InterPro" id="IPR011009">
    <property type="entry name" value="Kinase-like_dom_sf"/>
</dbReference>
<evidence type="ECO:0000256" key="16">
    <source>
        <dbReference type="ARBA" id="ARBA00047899"/>
    </source>
</evidence>
<dbReference type="PANTHER" id="PTHR24346">
    <property type="entry name" value="MAP/MICROTUBULE AFFINITY-REGULATING KINASE"/>
    <property type="match status" value="1"/>
</dbReference>
<dbReference type="PROSITE" id="PS00108">
    <property type="entry name" value="PROTEIN_KINASE_ST"/>
    <property type="match status" value="1"/>
</dbReference>
<dbReference type="InterPro" id="IPR008271">
    <property type="entry name" value="Ser/Thr_kinase_AS"/>
</dbReference>
<evidence type="ECO:0000256" key="2">
    <source>
        <dbReference type="ARBA" id="ARBA00006692"/>
    </source>
</evidence>
<dbReference type="GO" id="GO:0050321">
    <property type="term" value="F:tau-protein kinase activity"/>
    <property type="evidence" value="ECO:0007669"/>
    <property type="project" value="TreeGrafter"/>
</dbReference>
<dbReference type="EC" id="2.7.11.1" evidence="3"/>
<dbReference type="PIRSF" id="PIRSF000654">
    <property type="entry name" value="Integrin-linked_kinase"/>
    <property type="match status" value="1"/>
</dbReference>
<dbReference type="SMART" id="SM00220">
    <property type="entry name" value="S_TKc"/>
    <property type="match status" value="1"/>
</dbReference>
<evidence type="ECO:0000256" key="6">
    <source>
        <dbReference type="ARBA" id="ARBA00022553"/>
    </source>
</evidence>
<dbReference type="GO" id="GO:0007283">
    <property type="term" value="P:spermatogenesis"/>
    <property type="evidence" value="ECO:0007669"/>
    <property type="project" value="UniProtKB-KW"/>
</dbReference>
<evidence type="ECO:0000256" key="14">
    <source>
        <dbReference type="ARBA" id="ARBA00022843"/>
    </source>
</evidence>
<comment type="catalytic activity">
    <reaction evidence="16">
        <text>L-threonyl-[protein] + ATP = O-phospho-L-threonyl-[protein] + ADP + H(+)</text>
        <dbReference type="Rhea" id="RHEA:46608"/>
        <dbReference type="Rhea" id="RHEA-COMP:11060"/>
        <dbReference type="Rhea" id="RHEA-COMP:11605"/>
        <dbReference type="ChEBI" id="CHEBI:15378"/>
        <dbReference type="ChEBI" id="CHEBI:30013"/>
        <dbReference type="ChEBI" id="CHEBI:30616"/>
        <dbReference type="ChEBI" id="CHEBI:61977"/>
        <dbReference type="ChEBI" id="CHEBI:456216"/>
        <dbReference type="EC" id="2.7.11.1"/>
    </reaction>
</comment>
<gene>
    <name evidence="20" type="primary">Tssk1b</name>
    <name evidence="20" type="ORF">PIACAY_R13727</name>
</gene>
<keyword evidence="21" id="KW-1185">Reference proteome</keyword>
<evidence type="ECO:0000256" key="17">
    <source>
        <dbReference type="ARBA" id="ARBA00048679"/>
    </source>
</evidence>
<dbReference type="Pfam" id="PF00069">
    <property type="entry name" value="Pkinase"/>
    <property type="match status" value="1"/>
</dbReference>
<dbReference type="GO" id="GO:0035556">
    <property type="term" value="P:intracellular signal transduction"/>
    <property type="evidence" value="ECO:0007669"/>
    <property type="project" value="TreeGrafter"/>
</dbReference>
<sequence length="224" mass="25423">LGKKGYTLEETLGKGSQGKVKSAYCRQLKHQVAIKIIDKTKAPEAMLKKFIPREIETLTCLQHPSIIKIYETFETPSGKLYTVMELGKKGDLMNYIRTMGAMEEDVACVKFLQLASPLKHCHDSDFAHRDLKCENIILDEDLNMKLAHFGFSKHLAWDESGKTILSNTFCGTPAYSAPEVLQGVPYDPRIPDIWSLGVILYIMVYALMPFNHSNIKKMIHCQRQ</sequence>
<evidence type="ECO:0000313" key="21">
    <source>
        <dbReference type="Proteomes" id="UP000653271"/>
    </source>
</evidence>
<keyword evidence="4" id="KW-0217">Developmental protein</keyword>
<evidence type="ECO:0000256" key="5">
    <source>
        <dbReference type="ARBA" id="ARBA00022527"/>
    </source>
</evidence>
<evidence type="ECO:0000256" key="15">
    <source>
        <dbReference type="ARBA" id="ARBA00022871"/>
    </source>
</evidence>
<evidence type="ECO:0000256" key="11">
    <source>
        <dbReference type="ARBA" id="ARBA00022782"/>
    </source>
</evidence>
<comment type="caution">
    <text evidence="20">The sequence shown here is derived from an EMBL/GenBank/DDBJ whole genome shotgun (WGS) entry which is preliminary data.</text>
</comment>
<feature type="domain" description="Protein kinase" evidence="19">
    <location>
        <begin position="6"/>
        <end position="224"/>
    </location>
</feature>
<feature type="transmembrane region" description="Helical" evidence="18">
    <location>
        <begin position="193"/>
        <end position="210"/>
    </location>
</feature>
<evidence type="ECO:0000313" key="20">
    <source>
        <dbReference type="EMBL" id="NWH74390.1"/>
    </source>
</evidence>
<dbReference type="GO" id="GO:0005737">
    <property type="term" value="C:cytoplasm"/>
    <property type="evidence" value="ECO:0007669"/>
    <property type="project" value="TreeGrafter"/>
</dbReference>
<dbReference type="SUPFAM" id="SSF56112">
    <property type="entry name" value="Protein kinase-like (PK-like)"/>
    <property type="match status" value="1"/>
</dbReference>
<keyword evidence="8" id="KW-0479">Metal-binding</keyword>
<feature type="non-terminal residue" evidence="20">
    <location>
        <position position="1"/>
    </location>
</feature>
<dbReference type="GO" id="GO:0030154">
    <property type="term" value="P:cell differentiation"/>
    <property type="evidence" value="ECO:0007669"/>
    <property type="project" value="UniProtKB-KW"/>
</dbReference>
<keyword evidence="10 20" id="KW-0418">Kinase</keyword>
<proteinExistence type="inferred from homology"/>
<dbReference type="AlphaFoldDB" id="A0A850WVS4"/>
<evidence type="ECO:0000256" key="12">
    <source>
        <dbReference type="ARBA" id="ARBA00022840"/>
    </source>
</evidence>
<comment type="cofactor">
    <cofactor evidence="1">
        <name>Mg(2+)</name>
        <dbReference type="ChEBI" id="CHEBI:18420"/>
    </cofactor>
</comment>
<dbReference type="GO" id="GO:0005524">
    <property type="term" value="F:ATP binding"/>
    <property type="evidence" value="ECO:0007669"/>
    <property type="project" value="UniProtKB-KW"/>
</dbReference>
<keyword evidence="18" id="KW-0812">Transmembrane</keyword>
<keyword evidence="6" id="KW-0597">Phosphoprotein</keyword>
<keyword evidence="18" id="KW-0472">Membrane</keyword>
<feature type="non-terminal residue" evidence="20">
    <location>
        <position position="224"/>
    </location>
</feature>
<keyword evidence="12" id="KW-0067">ATP-binding</keyword>
<dbReference type="PANTHER" id="PTHR24346:SF102">
    <property type="entry name" value="TESTIS-SPECIFIC SERINE_THREONINE-PROTEIN KINASE 1"/>
    <property type="match status" value="1"/>
</dbReference>
<dbReference type="EMBL" id="WAAB01010262">
    <property type="protein sequence ID" value="NWH74390.1"/>
    <property type="molecule type" value="Genomic_DNA"/>
</dbReference>
<keyword evidence="5" id="KW-0723">Serine/threonine-protein kinase</keyword>
<name>A0A850WVS4_PIACA</name>
<dbReference type="FunFam" id="1.10.510.10:FF:000571">
    <property type="entry name" value="Maternal embryonic leucine zipper kinase"/>
    <property type="match status" value="1"/>
</dbReference>
<keyword evidence="11" id="KW-0221">Differentiation</keyword>
<keyword evidence="18" id="KW-1133">Transmembrane helix</keyword>
<dbReference type="Proteomes" id="UP000653271">
    <property type="component" value="Unassembled WGS sequence"/>
</dbReference>
<organism evidence="20 21">
    <name type="scientific">Piaya cayana</name>
    <name type="common">Common squirrel cuckoo</name>
    <dbReference type="NCBI Taxonomy" id="33601"/>
    <lineage>
        <taxon>Eukaryota</taxon>
        <taxon>Metazoa</taxon>
        <taxon>Chordata</taxon>
        <taxon>Craniata</taxon>
        <taxon>Vertebrata</taxon>
        <taxon>Euteleostomi</taxon>
        <taxon>Archelosauria</taxon>
        <taxon>Archosauria</taxon>
        <taxon>Dinosauria</taxon>
        <taxon>Saurischia</taxon>
        <taxon>Theropoda</taxon>
        <taxon>Coelurosauria</taxon>
        <taxon>Aves</taxon>
        <taxon>Neognathae</taxon>
        <taxon>Neoaves</taxon>
        <taxon>Otidimorphae</taxon>
        <taxon>Cuculiformes</taxon>
        <taxon>Coccyzidae</taxon>
        <taxon>Piaya</taxon>
    </lineage>
</organism>
<reference evidence="20" key="1">
    <citation type="submission" date="2019-09" db="EMBL/GenBank/DDBJ databases">
        <title>Bird 10,000 Genomes (B10K) Project - Family phase.</title>
        <authorList>
            <person name="Zhang G."/>
        </authorList>
    </citation>
    <scope>NUCLEOTIDE SEQUENCE</scope>
    <source>
        <strain evidence="20">B10K-DU-008-47</strain>
        <tissue evidence="20">Mixed tissue sample</tissue>
    </source>
</reference>
<dbReference type="PROSITE" id="PS50011">
    <property type="entry name" value="PROTEIN_KINASE_DOM"/>
    <property type="match status" value="1"/>
</dbReference>
<evidence type="ECO:0000256" key="13">
    <source>
        <dbReference type="ARBA" id="ARBA00022842"/>
    </source>
</evidence>
<accession>A0A850WVS4</accession>
<dbReference type="GO" id="GO:0000226">
    <property type="term" value="P:microtubule cytoskeleton organization"/>
    <property type="evidence" value="ECO:0007669"/>
    <property type="project" value="TreeGrafter"/>
</dbReference>
<evidence type="ECO:0000256" key="1">
    <source>
        <dbReference type="ARBA" id="ARBA00001946"/>
    </source>
</evidence>
<dbReference type="Gene3D" id="1.10.510.10">
    <property type="entry name" value="Transferase(Phosphotransferase) domain 1"/>
    <property type="match status" value="1"/>
</dbReference>
<evidence type="ECO:0000256" key="8">
    <source>
        <dbReference type="ARBA" id="ARBA00022723"/>
    </source>
</evidence>
<comment type="similarity">
    <text evidence="2">Belongs to the protein kinase superfamily. CAMK Ser/Thr protein kinase family.</text>
</comment>
<keyword evidence="15" id="KW-0744">Spermatogenesis</keyword>
<evidence type="ECO:0000256" key="10">
    <source>
        <dbReference type="ARBA" id="ARBA00022777"/>
    </source>
</evidence>
<keyword evidence="9" id="KW-0547">Nucleotide-binding</keyword>
<keyword evidence="14" id="KW-0832">Ubl conjugation</keyword>
<protein>
    <recommendedName>
        <fullName evidence="3">non-specific serine/threonine protein kinase</fullName>
        <ecNumber evidence="3">2.7.11.1</ecNumber>
    </recommendedName>
</protein>
<dbReference type="OrthoDB" id="541276at2759"/>
<keyword evidence="13" id="KW-0460">Magnesium</keyword>